<dbReference type="PANTHER" id="PTHR10587">
    <property type="entry name" value="GLYCOSYL TRANSFERASE-RELATED"/>
    <property type="match status" value="1"/>
</dbReference>
<dbReference type="GO" id="GO:0016810">
    <property type="term" value="F:hydrolase activity, acting on carbon-nitrogen (but not peptide) bonds"/>
    <property type="evidence" value="ECO:0007669"/>
    <property type="project" value="InterPro"/>
</dbReference>
<accession>A0A255H097</accession>
<dbReference type="GO" id="GO:0016020">
    <property type="term" value="C:membrane"/>
    <property type="evidence" value="ECO:0007669"/>
    <property type="project" value="TreeGrafter"/>
</dbReference>
<dbReference type="Pfam" id="PF01522">
    <property type="entry name" value="Polysacc_deac_1"/>
    <property type="match status" value="1"/>
</dbReference>
<organism evidence="6 7">
    <name type="scientific">Enemella dayhoffiae</name>
    <dbReference type="NCBI Taxonomy" id="2016507"/>
    <lineage>
        <taxon>Bacteria</taxon>
        <taxon>Bacillati</taxon>
        <taxon>Actinomycetota</taxon>
        <taxon>Actinomycetes</taxon>
        <taxon>Propionibacteriales</taxon>
        <taxon>Propionibacteriaceae</taxon>
        <taxon>Enemella</taxon>
    </lineage>
</organism>
<dbReference type="PANTHER" id="PTHR10587:SF133">
    <property type="entry name" value="CHITIN DEACETYLASE 1-RELATED"/>
    <property type="match status" value="1"/>
</dbReference>
<evidence type="ECO:0000256" key="1">
    <source>
        <dbReference type="ARBA" id="ARBA00022723"/>
    </source>
</evidence>
<keyword evidence="2" id="KW-0378">Hydrolase</keyword>
<dbReference type="GO" id="GO:0046872">
    <property type="term" value="F:metal ion binding"/>
    <property type="evidence" value="ECO:0007669"/>
    <property type="project" value="UniProtKB-KW"/>
</dbReference>
<evidence type="ECO:0000313" key="6">
    <source>
        <dbReference type="EMBL" id="OYO19414.1"/>
    </source>
</evidence>
<feature type="compositionally biased region" description="Pro residues" evidence="3">
    <location>
        <begin position="60"/>
        <end position="70"/>
    </location>
</feature>
<dbReference type="GO" id="GO:0005975">
    <property type="term" value="P:carbohydrate metabolic process"/>
    <property type="evidence" value="ECO:0007669"/>
    <property type="project" value="InterPro"/>
</dbReference>
<name>A0A255H097_9ACTN</name>
<feature type="region of interest" description="Disordered" evidence="3">
    <location>
        <begin position="31"/>
        <end position="109"/>
    </location>
</feature>
<comment type="caution">
    <text evidence="6">The sequence shown here is derived from an EMBL/GenBank/DDBJ whole genome shotgun (WGS) entry which is preliminary data.</text>
</comment>
<gene>
    <name evidence="6" type="ORF">CGZ93_13745</name>
</gene>
<dbReference type="Gene3D" id="3.20.20.370">
    <property type="entry name" value="Glycoside hydrolase/deacetylase"/>
    <property type="match status" value="1"/>
</dbReference>
<dbReference type="InterPro" id="IPR011330">
    <property type="entry name" value="Glyco_hydro/deAcase_b/a-brl"/>
</dbReference>
<keyword evidence="7" id="KW-1185">Reference proteome</keyword>
<feature type="signal peptide" evidence="4">
    <location>
        <begin position="1"/>
        <end position="23"/>
    </location>
</feature>
<dbReference type="Proteomes" id="UP000216311">
    <property type="component" value="Unassembled WGS sequence"/>
</dbReference>
<protein>
    <recommendedName>
        <fullName evidence="5">NodB homology domain-containing protein</fullName>
    </recommendedName>
</protein>
<evidence type="ECO:0000256" key="2">
    <source>
        <dbReference type="ARBA" id="ARBA00022801"/>
    </source>
</evidence>
<dbReference type="PROSITE" id="PS51257">
    <property type="entry name" value="PROKAR_LIPOPROTEIN"/>
    <property type="match status" value="1"/>
</dbReference>
<dbReference type="InterPro" id="IPR002509">
    <property type="entry name" value="NODB_dom"/>
</dbReference>
<feature type="domain" description="NodB homology" evidence="5">
    <location>
        <begin position="118"/>
        <end position="295"/>
    </location>
</feature>
<dbReference type="InterPro" id="IPR050248">
    <property type="entry name" value="Polysacc_deacetylase_ArnD"/>
</dbReference>
<evidence type="ECO:0000256" key="3">
    <source>
        <dbReference type="SAM" id="MobiDB-lite"/>
    </source>
</evidence>
<feature type="compositionally biased region" description="Low complexity" evidence="3">
    <location>
        <begin position="46"/>
        <end position="59"/>
    </location>
</feature>
<keyword evidence="1" id="KW-0479">Metal-binding</keyword>
<evidence type="ECO:0000313" key="7">
    <source>
        <dbReference type="Proteomes" id="UP000216311"/>
    </source>
</evidence>
<feature type="compositionally biased region" description="Low complexity" evidence="3">
    <location>
        <begin position="71"/>
        <end position="80"/>
    </location>
</feature>
<dbReference type="OrthoDB" id="3173508at2"/>
<proteinExistence type="predicted"/>
<dbReference type="AlphaFoldDB" id="A0A255H097"/>
<evidence type="ECO:0000259" key="5">
    <source>
        <dbReference type="PROSITE" id="PS51677"/>
    </source>
</evidence>
<dbReference type="SUPFAM" id="SSF88713">
    <property type="entry name" value="Glycoside hydrolase/deacetylase"/>
    <property type="match status" value="1"/>
</dbReference>
<dbReference type="PROSITE" id="PS51677">
    <property type="entry name" value="NODB"/>
    <property type="match status" value="1"/>
</dbReference>
<keyword evidence="4" id="KW-0732">Signal</keyword>
<dbReference type="EMBL" id="NMVQ01000034">
    <property type="protein sequence ID" value="OYO19414.1"/>
    <property type="molecule type" value="Genomic_DNA"/>
</dbReference>
<feature type="compositionally biased region" description="Pro residues" evidence="3">
    <location>
        <begin position="81"/>
        <end position="105"/>
    </location>
</feature>
<feature type="chain" id="PRO_5038860775" description="NodB homology domain-containing protein" evidence="4">
    <location>
        <begin position="24"/>
        <end position="314"/>
    </location>
</feature>
<evidence type="ECO:0000256" key="4">
    <source>
        <dbReference type="SAM" id="SignalP"/>
    </source>
</evidence>
<reference evidence="6 7" key="1">
    <citation type="submission" date="2017-07" db="EMBL/GenBank/DDBJ databases">
        <title>Draft whole genome sequences of clinical Proprionibacteriaceae strains.</title>
        <authorList>
            <person name="Bernier A.-M."/>
            <person name="Bernard K."/>
            <person name="Domingo M.-C."/>
        </authorList>
    </citation>
    <scope>NUCLEOTIDE SEQUENCE [LARGE SCALE GENOMIC DNA]</scope>
    <source>
        <strain evidence="6 7">NML 130396</strain>
    </source>
</reference>
<sequence>MRVMASFPGLRVGLSALVLVALAGCSGTGEQAMPAATPVPPPASTPAPTTVAPTTAAPTTPAPVTTPPQAAPSTATAKPGTPKPASPPPPAPPATPAPPPGPVQQPAPGAKVDCAKLKCIALTFDDGPSKDTPRLLEMLTREQVVATFFQQGVNIRANPAITKQVADTPGMELGDHSMSHPNLAGAGKDKLNREIGGTHALLKQTTGRDVTVFRPPYGARNAAVDSAAASVGESVILWDVDTMDWKTRSASATRDAVRKQAHPGAIVLMHDIHPSTVNAVPGIITDLKGQGYTLVTVSQLLGGTSPGKVYTTRG</sequence>